<dbReference type="Proteomes" id="UP000886657">
    <property type="component" value="Unassembled WGS sequence"/>
</dbReference>
<dbReference type="CDD" id="cd16922">
    <property type="entry name" value="HATPase_EvgS-ArcB-TorS-like"/>
    <property type="match status" value="1"/>
</dbReference>
<evidence type="ECO:0000256" key="4">
    <source>
        <dbReference type="ARBA" id="ARBA00022553"/>
    </source>
</evidence>
<evidence type="ECO:0000256" key="8">
    <source>
        <dbReference type="SAM" id="Coils"/>
    </source>
</evidence>
<dbReference type="SMART" id="SM00304">
    <property type="entry name" value="HAMP"/>
    <property type="match status" value="1"/>
</dbReference>
<comment type="catalytic activity">
    <reaction evidence="1">
        <text>ATP + protein L-histidine = ADP + protein N-phospho-L-histidine.</text>
        <dbReference type="EC" id="2.7.13.3"/>
    </reaction>
</comment>
<evidence type="ECO:0000256" key="2">
    <source>
        <dbReference type="ARBA" id="ARBA00004370"/>
    </source>
</evidence>
<keyword evidence="4" id="KW-0597">Phosphoprotein</keyword>
<dbReference type="InterPro" id="IPR005467">
    <property type="entry name" value="His_kinase_dom"/>
</dbReference>
<dbReference type="Pfam" id="PF00672">
    <property type="entry name" value="HAMP"/>
    <property type="match status" value="1"/>
</dbReference>
<dbReference type="CDD" id="cd00082">
    <property type="entry name" value="HisKA"/>
    <property type="match status" value="1"/>
</dbReference>
<dbReference type="FunFam" id="3.30.565.10:FF:000010">
    <property type="entry name" value="Sensor histidine kinase RcsC"/>
    <property type="match status" value="1"/>
</dbReference>
<dbReference type="Gene3D" id="3.30.565.10">
    <property type="entry name" value="Histidine kinase-like ATPase, C-terminal domain"/>
    <property type="match status" value="1"/>
</dbReference>
<evidence type="ECO:0000256" key="6">
    <source>
        <dbReference type="ARBA" id="ARBA00022777"/>
    </source>
</evidence>
<dbReference type="GO" id="GO:0000155">
    <property type="term" value="F:phosphorelay sensor kinase activity"/>
    <property type="evidence" value="ECO:0007669"/>
    <property type="project" value="InterPro"/>
</dbReference>
<comment type="subcellular location">
    <subcellularLocation>
        <location evidence="2">Membrane</location>
    </subcellularLocation>
</comment>
<dbReference type="CDD" id="cd06225">
    <property type="entry name" value="HAMP"/>
    <property type="match status" value="1"/>
</dbReference>
<evidence type="ECO:0000256" key="7">
    <source>
        <dbReference type="ARBA" id="ARBA00023012"/>
    </source>
</evidence>
<keyword evidence="9" id="KW-0472">Membrane</keyword>
<dbReference type="Pfam" id="PF00512">
    <property type="entry name" value="HisKA"/>
    <property type="match status" value="1"/>
</dbReference>
<feature type="transmembrane region" description="Helical" evidence="9">
    <location>
        <begin position="163"/>
        <end position="182"/>
    </location>
</feature>
<evidence type="ECO:0000313" key="13">
    <source>
        <dbReference type="Proteomes" id="UP000886657"/>
    </source>
</evidence>
<dbReference type="PROSITE" id="PS50109">
    <property type="entry name" value="HIS_KIN"/>
    <property type="match status" value="1"/>
</dbReference>
<keyword evidence="7" id="KW-0902">Two-component regulatory system</keyword>
<dbReference type="PRINTS" id="PR00344">
    <property type="entry name" value="BCTRLSENSOR"/>
</dbReference>
<dbReference type="SUPFAM" id="SSF158472">
    <property type="entry name" value="HAMP domain-like"/>
    <property type="match status" value="1"/>
</dbReference>
<evidence type="ECO:0000259" key="11">
    <source>
        <dbReference type="PROSITE" id="PS50885"/>
    </source>
</evidence>
<dbReference type="PANTHER" id="PTHR43711:SF1">
    <property type="entry name" value="HISTIDINE KINASE 1"/>
    <property type="match status" value="1"/>
</dbReference>
<dbReference type="GO" id="GO:0016020">
    <property type="term" value="C:membrane"/>
    <property type="evidence" value="ECO:0007669"/>
    <property type="project" value="UniProtKB-SubCell"/>
</dbReference>
<evidence type="ECO:0000313" key="12">
    <source>
        <dbReference type="EMBL" id="MBK9796055.1"/>
    </source>
</evidence>
<dbReference type="SUPFAM" id="SSF47384">
    <property type="entry name" value="Homodimeric domain of signal transducing histidine kinase"/>
    <property type="match status" value="1"/>
</dbReference>
<proteinExistence type="predicted"/>
<sequence length="556" mass="62778">MYRFSIKTKLSAVISILVLSFISFNLLYYPRWVEQQIRTQAEMSARQVAETASYALGPAVSSGNTRDIAKVLQGVQNIPAFRFSAVFDSKGEALDSTPTTPEWAVSQVLQDGISHTYTRREDNTLVAVAPVFYKEPKADQVGTLVIGFTTEGTQRAVRENIKASLAVGLVTLILGIFVAIFLSNRYLRPVIQLTEAAQKVAQGNLETVSVKVSTRDEIQDLSQSFEAMTDKLRVSRDEIERQNRLLEYRVQERTRQLMETIWELEEIRANLEQLVQDRTRGLEQSRAELKAWANTLEEKVHEKTQELRELNDNLLTSYRKLKEVDRLKDEFLANMSHELRTPLNSIIGFSGMLMQDPKGRLGAEAREDLQIIYQNGRSLLGLIDSILDLSKIEAGKMELELEEIDPLQLLDEVRAMSSGLIKSRPINLHYHRPEGSIRVMGDSDRLRQVFTNLAGNAIKFTEAGYVSISATQVEDRFRVTIEDTGIGMSPEELERLFMPFQQVDGSITRRFGGTGLGLAISQRFMGLMDGRIWARSRKGEGSTFFVEMPIAAGRRT</sequence>
<dbReference type="InterPro" id="IPR050736">
    <property type="entry name" value="Sensor_HK_Regulatory"/>
</dbReference>
<keyword evidence="9" id="KW-0812">Transmembrane</keyword>
<dbReference type="Pfam" id="PF02518">
    <property type="entry name" value="HATPase_c"/>
    <property type="match status" value="1"/>
</dbReference>
<evidence type="ECO:0000256" key="9">
    <source>
        <dbReference type="SAM" id="Phobius"/>
    </source>
</evidence>
<dbReference type="PANTHER" id="PTHR43711">
    <property type="entry name" value="TWO-COMPONENT HISTIDINE KINASE"/>
    <property type="match status" value="1"/>
</dbReference>
<dbReference type="InterPro" id="IPR003660">
    <property type="entry name" value="HAMP_dom"/>
</dbReference>
<dbReference type="PROSITE" id="PS50885">
    <property type="entry name" value="HAMP"/>
    <property type="match status" value="1"/>
</dbReference>
<dbReference type="InterPro" id="IPR003661">
    <property type="entry name" value="HisK_dim/P_dom"/>
</dbReference>
<feature type="coiled-coil region" evidence="8">
    <location>
        <begin position="257"/>
        <end position="313"/>
    </location>
</feature>
<name>A0A9D7XL08_9BACT</name>
<dbReference type="InterPro" id="IPR003594">
    <property type="entry name" value="HATPase_dom"/>
</dbReference>
<evidence type="ECO:0000256" key="1">
    <source>
        <dbReference type="ARBA" id="ARBA00000085"/>
    </source>
</evidence>
<dbReference type="Gene3D" id="1.10.287.130">
    <property type="match status" value="1"/>
</dbReference>
<reference evidence="12" key="1">
    <citation type="submission" date="2020-10" db="EMBL/GenBank/DDBJ databases">
        <title>Connecting structure to function with the recovery of over 1000 high-quality activated sludge metagenome-assembled genomes encoding full-length rRNA genes using long-read sequencing.</title>
        <authorList>
            <person name="Singleton C.M."/>
            <person name="Petriglieri F."/>
            <person name="Kristensen J.M."/>
            <person name="Kirkegaard R.H."/>
            <person name="Michaelsen T.Y."/>
            <person name="Andersen M.H."/>
            <person name="Karst S.M."/>
            <person name="Dueholm M.S."/>
            <person name="Nielsen P.H."/>
            <person name="Albertsen M."/>
        </authorList>
    </citation>
    <scope>NUCLEOTIDE SEQUENCE</scope>
    <source>
        <strain evidence="12">Skiv_18-Q3-R9-52_MAXAC.067</strain>
    </source>
</reference>
<dbReference type="InterPro" id="IPR004358">
    <property type="entry name" value="Sig_transdc_His_kin-like_C"/>
</dbReference>
<keyword evidence="9" id="KW-1133">Transmembrane helix</keyword>
<dbReference type="InterPro" id="IPR036890">
    <property type="entry name" value="HATPase_C_sf"/>
</dbReference>
<feature type="transmembrane region" description="Helical" evidence="9">
    <location>
        <begin position="12"/>
        <end position="29"/>
    </location>
</feature>
<dbReference type="AlphaFoldDB" id="A0A9D7XL08"/>
<keyword evidence="5" id="KW-0808">Transferase</keyword>
<evidence type="ECO:0000256" key="3">
    <source>
        <dbReference type="ARBA" id="ARBA00012438"/>
    </source>
</evidence>
<evidence type="ECO:0000259" key="10">
    <source>
        <dbReference type="PROSITE" id="PS50109"/>
    </source>
</evidence>
<dbReference type="EMBL" id="JADKIO010000005">
    <property type="protein sequence ID" value="MBK9796055.1"/>
    <property type="molecule type" value="Genomic_DNA"/>
</dbReference>
<dbReference type="SUPFAM" id="SSF55874">
    <property type="entry name" value="ATPase domain of HSP90 chaperone/DNA topoisomerase II/histidine kinase"/>
    <property type="match status" value="1"/>
</dbReference>
<comment type="caution">
    <text evidence="12">The sequence shown here is derived from an EMBL/GenBank/DDBJ whole genome shotgun (WGS) entry which is preliminary data.</text>
</comment>
<feature type="domain" description="Histidine kinase" evidence="10">
    <location>
        <begin position="334"/>
        <end position="552"/>
    </location>
</feature>
<dbReference type="SMART" id="SM00387">
    <property type="entry name" value="HATPase_c"/>
    <property type="match status" value="1"/>
</dbReference>
<evidence type="ECO:0000256" key="5">
    <source>
        <dbReference type="ARBA" id="ARBA00022679"/>
    </source>
</evidence>
<keyword evidence="8" id="KW-0175">Coiled coil</keyword>
<dbReference type="Gene3D" id="6.10.340.10">
    <property type="match status" value="1"/>
</dbReference>
<dbReference type="EC" id="2.7.13.3" evidence="3"/>
<dbReference type="SMART" id="SM00388">
    <property type="entry name" value="HisKA"/>
    <property type="match status" value="1"/>
</dbReference>
<dbReference type="InterPro" id="IPR036097">
    <property type="entry name" value="HisK_dim/P_sf"/>
</dbReference>
<protein>
    <recommendedName>
        <fullName evidence="3">histidine kinase</fullName>
        <ecNumber evidence="3">2.7.13.3</ecNumber>
    </recommendedName>
</protein>
<keyword evidence="6" id="KW-0418">Kinase</keyword>
<feature type="domain" description="HAMP" evidence="11">
    <location>
        <begin position="184"/>
        <end position="237"/>
    </location>
</feature>
<gene>
    <name evidence="12" type="ORF">IPP58_06080</name>
</gene>
<accession>A0A9D7XL08</accession>
<organism evidence="12 13">
    <name type="scientific">Candidatus Geothrix skivensis</name>
    <dbReference type="NCBI Taxonomy" id="2954439"/>
    <lineage>
        <taxon>Bacteria</taxon>
        <taxon>Pseudomonadati</taxon>
        <taxon>Acidobacteriota</taxon>
        <taxon>Holophagae</taxon>
        <taxon>Holophagales</taxon>
        <taxon>Holophagaceae</taxon>
        <taxon>Geothrix</taxon>
    </lineage>
</organism>